<reference evidence="2 3" key="1">
    <citation type="submission" date="2024-09" db="EMBL/GenBank/DDBJ databases">
        <authorList>
            <person name="Sun Q."/>
            <person name="Mori K."/>
        </authorList>
    </citation>
    <scope>NUCLEOTIDE SEQUENCE [LARGE SCALE GENOMIC DNA]</scope>
    <source>
        <strain evidence="2 3">JCM 3324</strain>
    </source>
</reference>
<keyword evidence="1" id="KW-0732">Signal</keyword>
<evidence type="ECO:0000313" key="3">
    <source>
        <dbReference type="Proteomes" id="UP001589568"/>
    </source>
</evidence>
<organism evidence="2 3">
    <name type="scientific">Nonomuraea salmonea</name>
    <dbReference type="NCBI Taxonomy" id="46181"/>
    <lineage>
        <taxon>Bacteria</taxon>
        <taxon>Bacillati</taxon>
        <taxon>Actinomycetota</taxon>
        <taxon>Actinomycetes</taxon>
        <taxon>Streptosporangiales</taxon>
        <taxon>Streptosporangiaceae</taxon>
        <taxon>Nonomuraea</taxon>
    </lineage>
</organism>
<feature type="chain" id="PRO_5046240410" description="SH3 domain-containing protein" evidence="1">
    <location>
        <begin position="24"/>
        <end position="143"/>
    </location>
</feature>
<comment type="caution">
    <text evidence="2">The sequence shown here is derived from an EMBL/GenBank/DDBJ whole genome shotgun (WGS) entry which is preliminary data.</text>
</comment>
<evidence type="ECO:0000256" key="1">
    <source>
        <dbReference type="SAM" id="SignalP"/>
    </source>
</evidence>
<name>A0ABV5NCQ7_9ACTN</name>
<proteinExistence type="predicted"/>
<dbReference type="EMBL" id="JBHMCF010000002">
    <property type="protein sequence ID" value="MFB9468078.1"/>
    <property type="molecule type" value="Genomic_DNA"/>
</dbReference>
<dbReference type="RefSeq" id="WP_345388582.1">
    <property type="nucleotide sequence ID" value="NZ_BAAAXS010000001.1"/>
</dbReference>
<keyword evidence="3" id="KW-1185">Reference proteome</keyword>
<evidence type="ECO:0008006" key="4">
    <source>
        <dbReference type="Google" id="ProtNLM"/>
    </source>
</evidence>
<accession>A0ABV5NCQ7</accession>
<gene>
    <name evidence="2" type="ORF">ACFFR3_01090</name>
</gene>
<evidence type="ECO:0000313" key="2">
    <source>
        <dbReference type="EMBL" id="MFB9468078.1"/>
    </source>
</evidence>
<feature type="signal peptide" evidence="1">
    <location>
        <begin position="1"/>
        <end position="23"/>
    </location>
</feature>
<protein>
    <recommendedName>
        <fullName evidence="4">SH3 domain-containing protein</fullName>
    </recommendedName>
</protein>
<dbReference type="Proteomes" id="UP001589568">
    <property type="component" value="Unassembled WGS sequence"/>
</dbReference>
<sequence length="143" mass="15329">MMRRWMAAGVAAGLLMAAVPAQAQAAAAGPVNYTCGPGINAHKGIEMTATQRGNGAFAVLVKSTNRPYKGQNVFWVHGGQLREGDRISLDWGDGYGHGYHSCHAKAKGGGAHTRGVNQPSGRWFRACLKSSNRWTCTKWFNVA</sequence>